<dbReference type="SUPFAM" id="SSF52738">
    <property type="entry name" value="Methylesterase CheB, C-terminal domain"/>
    <property type="match status" value="1"/>
</dbReference>
<dbReference type="EC" id="3.1.1.61" evidence="6"/>
<evidence type="ECO:0000259" key="10">
    <source>
        <dbReference type="PROSITE" id="PS50110"/>
    </source>
</evidence>
<comment type="catalytic activity">
    <reaction evidence="5 6">
        <text>[protein]-L-glutamate 5-O-methyl ester + H2O = L-glutamyl-[protein] + methanol + H(+)</text>
        <dbReference type="Rhea" id="RHEA:23236"/>
        <dbReference type="Rhea" id="RHEA-COMP:10208"/>
        <dbReference type="Rhea" id="RHEA-COMP:10311"/>
        <dbReference type="ChEBI" id="CHEBI:15377"/>
        <dbReference type="ChEBI" id="CHEBI:15378"/>
        <dbReference type="ChEBI" id="CHEBI:17790"/>
        <dbReference type="ChEBI" id="CHEBI:29973"/>
        <dbReference type="ChEBI" id="CHEBI:82795"/>
        <dbReference type="EC" id="3.1.1.61"/>
    </reaction>
</comment>
<proteinExistence type="inferred from homology"/>
<protein>
    <recommendedName>
        <fullName evidence="6">Protein-glutamate methylesterase/protein-glutamine glutaminase</fullName>
        <ecNumber evidence="6">3.1.1.61</ecNumber>
        <ecNumber evidence="6">3.5.1.44</ecNumber>
    </recommendedName>
</protein>
<evidence type="ECO:0000313" key="13">
    <source>
        <dbReference type="Proteomes" id="UP000004893"/>
    </source>
</evidence>
<comment type="catalytic activity">
    <reaction evidence="6">
        <text>L-glutaminyl-[protein] + H2O = L-glutamyl-[protein] + NH4(+)</text>
        <dbReference type="Rhea" id="RHEA:16441"/>
        <dbReference type="Rhea" id="RHEA-COMP:10207"/>
        <dbReference type="Rhea" id="RHEA-COMP:10208"/>
        <dbReference type="ChEBI" id="CHEBI:15377"/>
        <dbReference type="ChEBI" id="CHEBI:28938"/>
        <dbReference type="ChEBI" id="CHEBI:29973"/>
        <dbReference type="ChEBI" id="CHEBI:30011"/>
        <dbReference type="EC" id="3.5.1.44"/>
    </reaction>
</comment>
<dbReference type="GO" id="GO:0008984">
    <property type="term" value="F:protein-glutamate methylesterase activity"/>
    <property type="evidence" value="ECO:0007669"/>
    <property type="project" value="UniProtKB-UniRule"/>
</dbReference>
<dbReference type="PANTHER" id="PTHR42872:SF6">
    <property type="entry name" value="PROTEIN-GLUTAMATE METHYLESTERASE_PROTEIN-GLUTAMINE GLUTAMINASE"/>
    <property type="match status" value="1"/>
</dbReference>
<comment type="function">
    <text evidence="6">Involved in chemotaxis. Part of a chemotaxis signal transduction system that modulates chemotaxis in response to various stimuli. Catalyzes the demethylation of specific methylglutamate residues introduced into the chemoreceptors (methyl-accepting chemotaxis proteins or MCP) by CheR. Also mediates the irreversible deamidation of specific glutamine residues to glutamic acid.</text>
</comment>
<dbReference type="SUPFAM" id="SSF52172">
    <property type="entry name" value="CheY-like"/>
    <property type="match status" value="1"/>
</dbReference>
<comment type="subcellular location">
    <subcellularLocation>
        <location evidence="6">Cytoplasm</location>
    </subcellularLocation>
</comment>
<dbReference type="STRING" id="553973.CLOHYLEM_06090"/>
<dbReference type="PROSITE" id="PS50110">
    <property type="entry name" value="RESPONSE_REGULATORY"/>
    <property type="match status" value="1"/>
</dbReference>
<evidence type="ECO:0000256" key="6">
    <source>
        <dbReference type="HAMAP-Rule" id="MF_00099"/>
    </source>
</evidence>
<dbReference type="eggNOG" id="COG2201">
    <property type="taxonomic scope" value="Bacteria"/>
</dbReference>
<evidence type="ECO:0000256" key="5">
    <source>
        <dbReference type="ARBA" id="ARBA00048267"/>
    </source>
</evidence>
<accession>C0C1S0</accession>
<evidence type="ECO:0000256" key="7">
    <source>
        <dbReference type="PROSITE-ProRule" id="PRU00050"/>
    </source>
</evidence>
<comment type="PTM">
    <text evidence="6">Phosphorylated by CheA. Phosphorylation of the N-terminal regulatory domain activates the methylesterase activity.</text>
</comment>
<dbReference type="InterPro" id="IPR008248">
    <property type="entry name" value="CheB-like"/>
</dbReference>
<dbReference type="InterPro" id="IPR000673">
    <property type="entry name" value="Sig_transdc_resp-reg_Me-estase"/>
</dbReference>
<gene>
    <name evidence="6" type="primary">cheB</name>
    <name evidence="12" type="ORF">CLOHYLEM_06090</name>
</gene>
<comment type="similarity">
    <text evidence="6">Belongs to the CheB family.</text>
</comment>
<evidence type="ECO:0000256" key="3">
    <source>
        <dbReference type="ARBA" id="ARBA00022801"/>
    </source>
</evidence>
<dbReference type="Proteomes" id="UP000004893">
    <property type="component" value="Unassembled WGS sequence"/>
</dbReference>
<feature type="active site" evidence="6 7">
    <location>
        <position position="181"/>
    </location>
</feature>
<dbReference type="PIRSF" id="PIRSF000876">
    <property type="entry name" value="RR_chemtxs_CheB"/>
    <property type="match status" value="1"/>
</dbReference>
<feature type="modified residue" description="4-aspartylphosphate" evidence="6 8">
    <location>
        <position position="60"/>
    </location>
</feature>
<feature type="active site" evidence="6 7">
    <location>
        <position position="304"/>
    </location>
</feature>
<sequence>MTENNKIRVLIIDDSLVFDRFLSEALPKASSNIDVAGYFMSPYDALTKIPVLKPDVITLDVEMPGINGIDFLKKLLPRYPLPVILVSSLNVNVFDALSNGAVDFVKKPDMSRNYTAQLFVQNLCAKILIASRAKVRLPEPPRPSLEPASPPPADSSAASKESVQAHFSLKANNTLIAIGASTGGTEATLEILKRLPADIPGIVITQHMPEGFTKMYADRLNRLCKMEVREAQNGDIIRPGLALISPGGDLQTKVVRIGSKYTVKCYPAEKVNGHRPSVDVLFHSAAEAAGGSAVGIILTGMGQDGAEGLLHMRRSGAYTIGQDKDSCVVYGMPMAAHRMGGVVTQAPCCNIADIAVKYLKNL</sequence>
<dbReference type="GO" id="GO:0050568">
    <property type="term" value="F:protein-glutamine glutaminase activity"/>
    <property type="evidence" value="ECO:0007669"/>
    <property type="project" value="UniProtKB-UniRule"/>
</dbReference>
<keyword evidence="2 6" id="KW-0145">Chemotaxis</keyword>
<dbReference type="OrthoDB" id="9793421at2"/>
<name>C0C1S0_9FIRM</name>
<dbReference type="SMART" id="SM00448">
    <property type="entry name" value="REC"/>
    <property type="match status" value="1"/>
</dbReference>
<dbReference type="Gene3D" id="3.40.50.180">
    <property type="entry name" value="Methylesterase CheB, C-terminal domain"/>
    <property type="match status" value="1"/>
</dbReference>
<dbReference type="CDD" id="cd16432">
    <property type="entry name" value="CheB_Rec"/>
    <property type="match status" value="1"/>
</dbReference>
<dbReference type="CDD" id="cd17541">
    <property type="entry name" value="REC_CheB-like"/>
    <property type="match status" value="1"/>
</dbReference>
<evidence type="ECO:0000256" key="4">
    <source>
        <dbReference type="ARBA" id="ARBA00024867"/>
    </source>
</evidence>
<dbReference type="GO" id="GO:0000156">
    <property type="term" value="F:phosphorelay response regulator activity"/>
    <property type="evidence" value="ECO:0007669"/>
    <property type="project" value="InterPro"/>
</dbReference>
<dbReference type="Pfam" id="PF01339">
    <property type="entry name" value="CheB_methylest"/>
    <property type="match status" value="1"/>
</dbReference>
<dbReference type="InterPro" id="IPR001789">
    <property type="entry name" value="Sig_transdc_resp-reg_receiver"/>
</dbReference>
<dbReference type="GO" id="GO:0006935">
    <property type="term" value="P:chemotaxis"/>
    <property type="evidence" value="ECO:0007669"/>
    <property type="project" value="UniProtKB-UniRule"/>
</dbReference>
<dbReference type="PROSITE" id="PS50122">
    <property type="entry name" value="CHEB"/>
    <property type="match status" value="1"/>
</dbReference>
<dbReference type="NCBIfam" id="NF001965">
    <property type="entry name" value="PRK00742.1"/>
    <property type="match status" value="1"/>
</dbReference>
<dbReference type="EC" id="3.5.1.44" evidence="6"/>
<comment type="domain">
    <text evidence="6">Contains a C-terminal catalytic domain, and an N-terminal region which modulates catalytic activity.</text>
</comment>
<keyword evidence="13" id="KW-1185">Reference proteome</keyword>
<evidence type="ECO:0000256" key="1">
    <source>
        <dbReference type="ARBA" id="ARBA00022490"/>
    </source>
</evidence>
<feature type="active site" evidence="6 7">
    <location>
        <position position="207"/>
    </location>
</feature>
<dbReference type="InterPro" id="IPR011006">
    <property type="entry name" value="CheY-like_superfamily"/>
</dbReference>
<comment type="function">
    <text evidence="4">May play the central regulatory role in sporulation. It may be an element of the effector pathway responsible for the activation of sporulation genes in response to nutritional stress. Spo0A may act in concert with spo0H (a sigma factor) to control the expression of some genes that are critical to the sporulation process.</text>
</comment>
<feature type="compositionally biased region" description="Pro residues" evidence="9">
    <location>
        <begin position="138"/>
        <end position="153"/>
    </location>
</feature>
<keyword evidence="3 6" id="KW-0378">Hydrolase</keyword>
<evidence type="ECO:0000256" key="9">
    <source>
        <dbReference type="SAM" id="MobiDB-lite"/>
    </source>
</evidence>
<dbReference type="GO" id="GO:0005737">
    <property type="term" value="C:cytoplasm"/>
    <property type="evidence" value="ECO:0007669"/>
    <property type="project" value="UniProtKB-SubCell"/>
</dbReference>
<dbReference type="Gene3D" id="3.40.50.2300">
    <property type="match status" value="1"/>
</dbReference>
<dbReference type="Pfam" id="PF00072">
    <property type="entry name" value="Response_reg"/>
    <property type="match status" value="1"/>
</dbReference>
<evidence type="ECO:0000256" key="2">
    <source>
        <dbReference type="ARBA" id="ARBA00022500"/>
    </source>
</evidence>
<dbReference type="HAMAP" id="MF_00099">
    <property type="entry name" value="CheB_chemtxs"/>
    <property type="match status" value="1"/>
</dbReference>
<feature type="region of interest" description="Disordered" evidence="9">
    <location>
        <begin position="138"/>
        <end position="160"/>
    </location>
</feature>
<dbReference type="RefSeq" id="WP_006443438.1">
    <property type="nucleotide sequence ID" value="NZ_CP036524.1"/>
</dbReference>
<dbReference type="PANTHER" id="PTHR42872">
    <property type="entry name" value="PROTEIN-GLUTAMATE METHYLESTERASE/PROTEIN-GLUTAMINE GLUTAMINASE"/>
    <property type="match status" value="1"/>
</dbReference>
<reference evidence="12" key="1">
    <citation type="submission" date="2009-02" db="EMBL/GenBank/DDBJ databases">
        <authorList>
            <person name="Fulton L."/>
            <person name="Clifton S."/>
            <person name="Fulton B."/>
            <person name="Xu J."/>
            <person name="Minx P."/>
            <person name="Pepin K.H."/>
            <person name="Johnson M."/>
            <person name="Bhonagiri V."/>
            <person name="Nash W.E."/>
            <person name="Mardis E.R."/>
            <person name="Wilson R.K."/>
        </authorList>
    </citation>
    <scope>NUCLEOTIDE SEQUENCE [LARGE SCALE GENOMIC DNA]</scope>
    <source>
        <strain evidence="12">DSM 15053</strain>
    </source>
</reference>
<keyword evidence="6 8" id="KW-0597">Phosphoprotein</keyword>
<dbReference type="InterPro" id="IPR035909">
    <property type="entry name" value="CheB_C"/>
</dbReference>
<feature type="domain" description="CheB-type methylesterase" evidence="11">
    <location>
        <begin position="169"/>
        <end position="342"/>
    </location>
</feature>
<evidence type="ECO:0000259" key="11">
    <source>
        <dbReference type="PROSITE" id="PS50122"/>
    </source>
</evidence>
<evidence type="ECO:0000256" key="8">
    <source>
        <dbReference type="PROSITE-ProRule" id="PRU00169"/>
    </source>
</evidence>
<reference evidence="12" key="2">
    <citation type="submission" date="2013-06" db="EMBL/GenBank/DDBJ databases">
        <title>Draft genome sequence of Clostridium hylemonae (DSM 15053).</title>
        <authorList>
            <person name="Sudarsanam P."/>
            <person name="Ley R."/>
            <person name="Guruge J."/>
            <person name="Turnbaugh P.J."/>
            <person name="Mahowald M."/>
            <person name="Liep D."/>
            <person name="Gordon J."/>
        </authorList>
    </citation>
    <scope>NUCLEOTIDE SEQUENCE</scope>
    <source>
        <strain evidence="12">DSM 15053</strain>
    </source>
</reference>
<keyword evidence="1 6" id="KW-0963">Cytoplasm</keyword>
<feature type="domain" description="Response regulatory" evidence="10">
    <location>
        <begin position="8"/>
        <end position="122"/>
    </location>
</feature>
<dbReference type="EMBL" id="ABYI02000022">
    <property type="protein sequence ID" value="EEG74084.1"/>
    <property type="molecule type" value="Genomic_DNA"/>
</dbReference>
<dbReference type="HOGENOM" id="CLU_000445_51_0_9"/>
<dbReference type="AlphaFoldDB" id="C0C1S0"/>
<organism evidence="12 13">
    <name type="scientific">[Clostridium] hylemonae DSM 15053</name>
    <dbReference type="NCBI Taxonomy" id="553973"/>
    <lineage>
        <taxon>Bacteria</taxon>
        <taxon>Bacillati</taxon>
        <taxon>Bacillota</taxon>
        <taxon>Clostridia</taxon>
        <taxon>Lachnospirales</taxon>
        <taxon>Lachnospiraceae</taxon>
    </lineage>
</organism>
<evidence type="ECO:0000313" key="12">
    <source>
        <dbReference type="EMBL" id="EEG74084.1"/>
    </source>
</evidence>
<comment type="caution">
    <text evidence="12">The sequence shown here is derived from an EMBL/GenBank/DDBJ whole genome shotgun (WGS) entry which is preliminary data.</text>
</comment>